<dbReference type="HOGENOM" id="CLU_181053_0_0_1"/>
<sequence>MIVFLSIFHVVNSYVVMCEKDSDCVDSFCVPPNVPKCRVVCKCLPK</sequence>
<evidence type="ECO:0000313" key="3">
    <source>
        <dbReference type="EnsemblPlants" id="KEH37863"/>
    </source>
</evidence>
<protein>
    <submittedName>
        <fullName evidence="2">Nodule Cysteine-Rich (NCR) secreted peptide</fullName>
    </submittedName>
</protein>
<feature type="domain" description="Late nodulin" evidence="1">
    <location>
        <begin position="1"/>
        <end position="38"/>
    </location>
</feature>
<dbReference type="Pfam" id="PF07127">
    <property type="entry name" value="Nodulin_late"/>
    <property type="match status" value="1"/>
</dbReference>
<dbReference type="Proteomes" id="UP000002051">
    <property type="component" value="Chromosome 2"/>
</dbReference>
<dbReference type="EMBL" id="CM001218">
    <property type="protein sequence ID" value="KEH37863.1"/>
    <property type="molecule type" value="Genomic_DNA"/>
</dbReference>
<reference evidence="2 4" key="2">
    <citation type="journal article" date="2014" name="BMC Genomics">
        <title>An improved genome release (version Mt4.0) for the model legume Medicago truncatula.</title>
        <authorList>
            <person name="Tang H."/>
            <person name="Krishnakumar V."/>
            <person name="Bidwell S."/>
            <person name="Rosen B."/>
            <person name="Chan A."/>
            <person name="Zhou S."/>
            <person name="Gentzbittel L."/>
            <person name="Childs K.L."/>
            <person name="Yandell M."/>
            <person name="Gundlach H."/>
            <person name="Mayer K.F."/>
            <person name="Schwartz D.C."/>
            <person name="Town C.D."/>
        </authorList>
    </citation>
    <scope>GENOME REANNOTATION</scope>
    <source>
        <strain evidence="2">A17</strain>
        <strain evidence="3 4">cv. Jemalong A17</strain>
    </source>
</reference>
<dbReference type="AlphaFoldDB" id="A0A072V961"/>
<evidence type="ECO:0000259" key="1">
    <source>
        <dbReference type="Pfam" id="PF07127"/>
    </source>
</evidence>
<evidence type="ECO:0000313" key="2">
    <source>
        <dbReference type="EMBL" id="KEH37863.1"/>
    </source>
</evidence>
<dbReference type="EnsemblPlants" id="KEH37863">
    <property type="protein sequence ID" value="KEH37863"/>
    <property type="gene ID" value="MTR_2g450150"/>
</dbReference>
<accession>A0A072V961</accession>
<reference evidence="2 4" key="1">
    <citation type="journal article" date="2011" name="Nature">
        <title>The Medicago genome provides insight into the evolution of rhizobial symbioses.</title>
        <authorList>
            <person name="Young N.D."/>
            <person name="Debelle F."/>
            <person name="Oldroyd G.E."/>
            <person name="Geurts R."/>
            <person name="Cannon S.B."/>
            <person name="Udvardi M.K."/>
            <person name="Benedito V.A."/>
            <person name="Mayer K.F."/>
            <person name="Gouzy J."/>
            <person name="Schoof H."/>
            <person name="Van de Peer Y."/>
            <person name="Proost S."/>
            <person name="Cook D.R."/>
            <person name="Meyers B.C."/>
            <person name="Spannagl M."/>
            <person name="Cheung F."/>
            <person name="De Mita S."/>
            <person name="Krishnakumar V."/>
            <person name="Gundlach H."/>
            <person name="Zhou S."/>
            <person name="Mudge J."/>
            <person name="Bharti A.K."/>
            <person name="Murray J.D."/>
            <person name="Naoumkina M.A."/>
            <person name="Rosen B."/>
            <person name="Silverstein K.A."/>
            <person name="Tang H."/>
            <person name="Rombauts S."/>
            <person name="Zhao P.X."/>
            <person name="Zhou P."/>
            <person name="Barbe V."/>
            <person name="Bardou P."/>
            <person name="Bechner M."/>
            <person name="Bellec A."/>
            <person name="Berger A."/>
            <person name="Berges H."/>
            <person name="Bidwell S."/>
            <person name="Bisseling T."/>
            <person name="Choisne N."/>
            <person name="Couloux A."/>
            <person name="Denny R."/>
            <person name="Deshpande S."/>
            <person name="Dai X."/>
            <person name="Doyle J.J."/>
            <person name="Dudez A.M."/>
            <person name="Farmer A.D."/>
            <person name="Fouteau S."/>
            <person name="Franken C."/>
            <person name="Gibelin C."/>
            <person name="Gish J."/>
            <person name="Goldstein S."/>
            <person name="Gonzalez A.J."/>
            <person name="Green P.J."/>
            <person name="Hallab A."/>
            <person name="Hartog M."/>
            <person name="Hua A."/>
            <person name="Humphray S.J."/>
            <person name="Jeong D.H."/>
            <person name="Jing Y."/>
            <person name="Jocker A."/>
            <person name="Kenton S.M."/>
            <person name="Kim D.J."/>
            <person name="Klee K."/>
            <person name="Lai H."/>
            <person name="Lang C."/>
            <person name="Lin S."/>
            <person name="Macmil S.L."/>
            <person name="Magdelenat G."/>
            <person name="Matthews L."/>
            <person name="McCorrison J."/>
            <person name="Monaghan E.L."/>
            <person name="Mun J.H."/>
            <person name="Najar F.Z."/>
            <person name="Nicholson C."/>
            <person name="Noirot C."/>
            <person name="O'Bleness M."/>
            <person name="Paule C.R."/>
            <person name="Poulain J."/>
            <person name="Prion F."/>
            <person name="Qin B."/>
            <person name="Qu C."/>
            <person name="Retzel E.F."/>
            <person name="Riddle C."/>
            <person name="Sallet E."/>
            <person name="Samain S."/>
            <person name="Samson N."/>
            <person name="Sanders I."/>
            <person name="Saurat O."/>
            <person name="Scarpelli C."/>
            <person name="Schiex T."/>
            <person name="Segurens B."/>
            <person name="Severin A.J."/>
            <person name="Sherrier D.J."/>
            <person name="Shi R."/>
            <person name="Sims S."/>
            <person name="Singer S.R."/>
            <person name="Sinharoy S."/>
            <person name="Sterck L."/>
            <person name="Viollet A."/>
            <person name="Wang B.B."/>
            <person name="Wang K."/>
            <person name="Wang M."/>
            <person name="Wang X."/>
            <person name="Warfsmann J."/>
            <person name="Weissenbach J."/>
            <person name="White D.D."/>
            <person name="White J.D."/>
            <person name="Wiley G.B."/>
            <person name="Wincker P."/>
            <person name="Xing Y."/>
            <person name="Yang L."/>
            <person name="Yao Z."/>
            <person name="Ying F."/>
            <person name="Zhai J."/>
            <person name="Zhou L."/>
            <person name="Zuber A."/>
            <person name="Denarie J."/>
            <person name="Dixon R.A."/>
            <person name="May G.D."/>
            <person name="Schwartz D.C."/>
            <person name="Rogers J."/>
            <person name="Quetier F."/>
            <person name="Town C.D."/>
            <person name="Roe B.A."/>
        </authorList>
    </citation>
    <scope>NUCLEOTIDE SEQUENCE [LARGE SCALE GENOMIC DNA]</scope>
    <source>
        <strain evidence="2">A17</strain>
        <strain evidence="3 4">cv. Jemalong A17</strain>
    </source>
</reference>
<gene>
    <name evidence="2" type="ordered locus">MTR_2g450150</name>
</gene>
<name>A0A072V961_MEDTR</name>
<reference evidence="3" key="3">
    <citation type="submission" date="2015-04" db="UniProtKB">
        <authorList>
            <consortium name="EnsemblPlants"/>
        </authorList>
    </citation>
    <scope>IDENTIFICATION</scope>
    <source>
        <strain evidence="3">cv. Jemalong A17</strain>
    </source>
</reference>
<keyword evidence="4" id="KW-1185">Reference proteome</keyword>
<proteinExistence type="predicted"/>
<dbReference type="GO" id="GO:0046872">
    <property type="term" value="F:metal ion binding"/>
    <property type="evidence" value="ECO:0007669"/>
    <property type="project" value="InterPro"/>
</dbReference>
<dbReference type="InterPro" id="IPR009810">
    <property type="entry name" value="Nodulin_late_dom"/>
</dbReference>
<organism evidence="2 4">
    <name type="scientific">Medicago truncatula</name>
    <name type="common">Barrel medic</name>
    <name type="synonym">Medicago tribuloides</name>
    <dbReference type="NCBI Taxonomy" id="3880"/>
    <lineage>
        <taxon>Eukaryota</taxon>
        <taxon>Viridiplantae</taxon>
        <taxon>Streptophyta</taxon>
        <taxon>Embryophyta</taxon>
        <taxon>Tracheophyta</taxon>
        <taxon>Spermatophyta</taxon>
        <taxon>Magnoliopsida</taxon>
        <taxon>eudicotyledons</taxon>
        <taxon>Gunneridae</taxon>
        <taxon>Pentapetalae</taxon>
        <taxon>rosids</taxon>
        <taxon>fabids</taxon>
        <taxon>Fabales</taxon>
        <taxon>Fabaceae</taxon>
        <taxon>Papilionoideae</taxon>
        <taxon>50 kb inversion clade</taxon>
        <taxon>NPAAA clade</taxon>
        <taxon>Hologalegina</taxon>
        <taxon>IRL clade</taxon>
        <taxon>Trifolieae</taxon>
        <taxon>Medicago</taxon>
    </lineage>
</organism>
<evidence type="ECO:0000313" key="4">
    <source>
        <dbReference type="Proteomes" id="UP000002051"/>
    </source>
</evidence>